<dbReference type="EMBL" id="ML120401">
    <property type="protein sequence ID" value="RPA97766.1"/>
    <property type="molecule type" value="Genomic_DNA"/>
</dbReference>
<accession>A0A3N4JHM5</accession>
<feature type="chain" id="PRO_5018071628" evidence="1">
    <location>
        <begin position="19"/>
        <end position="52"/>
    </location>
</feature>
<gene>
    <name evidence="2" type="ORF">L873DRAFT_1809197</name>
</gene>
<evidence type="ECO:0000256" key="1">
    <source>
        <dbReference type="SAM" id="SignalP"/>
    </source>
</evidence>
<sequence>MQAHFSISLLFSVHSVLFLLQSLQFSSDALLGRTGKVRRGLNAIQFRIALGG</sequence>
<dbReference type="Proteomes" id="UP000276215">
    <property type="component" value="Unassembled WGS sequence"/>
</dbReference>
<evidence type="ECO:0000313" key="3">
    <source>
        <dbReference type="Proteomes" id="UP000276215"/>
    </source>
</evidence>
<keyword evidence="1" id="KW-0732">Signal</keyword>
<proteinExistence type="predicted"/>
<protein>
    <submittedName>
        <fullName evidence="2">Uncharacterized protein</fullName>
    </submittedName>
</protein>
<dbReference type="AlphaFoldDB" id="A0A3N4JHM5"/>
<organism evidence="2 3">
    <name type="scientific">Choiromyces venosus 120613-1</name>
    <dbReference type="NCBI Taxonomy" id="1336337"/>
    <lineage>
        <taxon>Eukaryota</taxon>
        <taxon>Fungi</taxon>
        <taxon>Dikarya</taxon>
        <taxon>Ascomycota</taxon>
        <taxon>Pezizomycotina</taxon>
        <taxon>Pezizomycetes</taxon>
        <taxon>Pezizales</taxon>
        <taxon>Tuberaceae</taxon>
        <taxon>Choiromyces</taxon>
    </lineage>
</organism>
<name>A0A3N4JHM5_9PEZI</name>
<evidence type="ECO:0000313" key="2">
    <source>
        <dbReference type="EMBL" id="RPA97766.1"/>
    </source>
</evidence>
<reference evidence="2 3" key="1">
    <citation type="journal article" date="2018" name="Nat. Ecol. Evol.">
        <title>Pezizomycetes genomes reveal the molecular basis of ectomycorrhizal truffle lifestyle.</title>
        <authorList>
            <person name="Murat C."/>
            <person name="Payen T."/>
            <person name="Noel B."/>
            <person name="Kuo A."/>
            <person name="Morin E."/>
            <person name="Chen J."/>
            <person name="Kohler A."/>
            <person name="Krizsan K."/>
            <person name="Balestrini R."/>
            <person name="Da Silva C."/>
            <person name="Montanini B."/>
            <person name="Hainaut M."/>
            <person name="Levati E."/>
            <person name="Barry K.W."/>
            <person name="Belfiori B."/>
            <person name="Cichocki N."/>
            <person name="Clum A."/>
            <person name="Dockter R.B."/>
            <person name="Fauchery L."/>
            <person name="Guy J."/>
            <person name="Iotti M."/>
            <person name="Le Tacon F."/>
            <person name="Lindquist E.A."/>
            <person name="Lipzen A."/>
            <person name="Malagnac F."/>
            <person name="Mello A."/>
            <person name="Molinier V."/>
            <person name="Miyauchi S."/>
            <person name="Poulain J."/>
            <person name="Riccioni C."/>
            <person name="Rubini A."/>
            <person name="Sitrit Y."/>
            <person name="Splivallo R."/>
            <person name="Traeger S."/>
            <person name="Wang M."/>
            <person name="Zifcakova L."/>
            <person name="Wipf D."/>
            <person name="Zambonelli A."/>
            <person name="Paolocci F."/>
            <person name="Nowrousian M."/>
            <person name="Ottonello S."/>
            <person name="Baldrian P."/>
            <person name="Spatafora J.W."/>
            <person name="Henrissat B."/>
            <person name="Nagy L.G."/>
            <person name="Aury J.M."/>
            <person name="Wincker P."/>
            <person name="Grigoriev I.V."/>
            <person name="Bonfante P."/>
            <person name="Martin F.M."/>
        </authorList>
    </citation>
    <scope>NUCLEOTIDE SEQUENCE [LARGE SCALE GENOMIC DNA]</scope>
    <source>
        <strain evidence="2 3">120613-1</strain>
    </source>
</reference>
<feature type="signal peptide" evidence="1">
    <location>
        <begin position="1"/>
        <end position="18"/>
    </location>
</feature>
<keyword evidence="3" id="KW-1185">Reference proteome</keyword>